<protein>
    <submittedName>
        <fullName evidence="1">Uncharacterized protein</fullName>
    </submittedName>
</protein>
<name>A0A382VLB4_9ZZZZ</name>
<dbReference type="EMBL" id="UINC01152901">
    <property type="protein sequence ID" value="SVD47317.1"/>
    <property type="molecule type" value="Genomic_DNA"/>
</dbReference>
<proteinExistence type="predicted"/>
<organism evidence="1">
    <name type="scientific">marine metagenome</name>
    <dbReference type="NCBI Taxonomy" id="408172"/>
    <lineage>
        <taxon>unclassified sequences</taxon>
        <taxon>metagenomes</taxon>
        <taxon>ecological metagenomes</taxon>
    </lineage>
</organism>
<accession>A0A382VLB4</accession>
<reference evidence="1" key="1">
    <citation type="submission" date="2018-05" db="EMBL/GenBank/DDBJ databases">
        <authorList>
            <person name="Lanie J.A."/>
            <person name="Ng W.-L."/>
            <person name="Kazmierczak K.M."/>
            <person name="Andrzejewski T.M."/>
            <person name="Davidsen T.M."/>
            <person name="Wayne K.J."/>
            <person name="Tettelin H."/>
            <person name="Glass J.I."/>
            <person name="Rusch D."/>
            <person name="Podicherti R."/>
            <person name="Tsui H.-C.T."/>
            <person name="Winkler M.E."/>
        </authorList>
    </citation>
    <scope>NUCLEOTIDE SEQUENCE</scope>
</reference>
<evidence type="ECO:0000313" key="1">
    <source>
        <dbReference type="EMBL" id="SVD47317.1"/>
    </source>
</evidence>
<gene>
    <name evidence="1" type="ORF">METZ01_LOCUS400171</name>
</gene>
<dbReference type="AlphaFoldDB" id="A0A382VLB4"/>
<sequence>MSGSEDLERLQTEFDRLERENEKLRISNRRWIRIAGTDDLTGLPNKVFLSTALLPQIISSANSEGQG</sequence>